<reference evidence="2" key="1">
    <citation type="submission" date="2014-09" db="EMBL/GenBank/DDBJ databases">
        <authorList>
            <person name="Magalhaes I.L.F."/>
            <person name="Oliveira U."/>
            <person name="Santos F.R."/>
            <person name="Vidigal T.H.D.A."/>
            <person name="Brescovit A.D."/>
            <person name="Santos A.J."/>
        </authorList>
    </citation>
    <scope>NUCLEOTIDE SEQUENCE</scope>
    <source>
        <tissue evidence="2">Shoot tissue taken approximately 20 cm above the soil surface</tissue>
    </source>
</reference>
<dbReference type="EMBL" id="GBRH01176026">
    <property type="protein sequence ID" value="JAE21870.1"/>
    <property type="molecule type" value="Transcribed_RNA"/>
</dbReference>
<sequence>MSEPSKSRNFTSTSSDCPSPSRSLSSPSTFASSAISRPPAKN</sequence>
<organism evidence="2">
    <name type="scientific">Arundo donax</name>
    <name type="common">Giant reed</name>
    <name type="synonym">Donax arundinaceus</name>
    <dbReference type="NCBI Taxonomy" id="35708"/>
    <lineage>
        <taxon>Eukaryota</taxon>
        <taxon>Viridiplantae</taxon>
        <taxon>Streptophyta</taxon>
        <taxon>Embryophyta</taxon>
        <taxon>Tracheophyta</taxon>
        <taxon>Spermatophyta</taxon>
        <taxon>Magnoliopsida</taxon>
        <taxon>Liliopsida</taxon>
        <taxon>Poales</taxon>
        <taxon>Poaceae</taxon>
        <taxon>PACMAD clade</taxon>
        <taxon>Arundinoideae</taxon>
        <taxon>Arundineae</taxon>
        <taxon>Arundo</taxon>
    </lineage>
</organism>
<proteinExistence type="predicted"/>
<protein>
    <submittedName>
        <fullName evidence="2">Uncharacterized protein</fullName>
    </submittedName>
</protein>
<feature type="compositionally biased region" description="Low complexity" evidence="1">
    <location>
        <begin position="11"/>
        <end position="36"/>
    </location>
</feature>
<name>A0A0A9G9V8_ARUDO</name>
<evidence type="ECO:0000313" key="2">
    <source>
        <dbReference type="EMBL" id="JAE21870.1"/>
    </source>
</evidence>
<dbReference type="AlphaFoldDB" id="A0A0A9G9V8"/>
<accession>A0A0A9G9V8</accession>
<reference evidence="2" key="2">
    <citation type="journal article" date="2015" name="Data Brief">
        <title>Shoot transcriptome of the giant reed, Arundo donax.</title>
        <authorList>
            <person name="Barrero R.A."/>
            <person name="Guerrero F.D."/>
            <person name="Moolhuijzen P."/>
            <person name="Goolsby J.A."/>
            <person name="Tidwell J."/>
            <person name="Bellgard S.E."/>
            <person name="Bellgard M.I."/>
        </authorList>
    </citation>
    <scope>NUCLEOTIDE SEQUENCE</scope>
    <source>
        <tissue evidence="2">Shoot tissue taken approximately 20 cm above the soil surface</tissue>
    </source>
</reference>
<feature type="region of interest" description="Disordered" evidence="1">
    <location>
        <begin position="1"/>
        <end position="42"/>
    </location>
</feature>
<evidence type="ECO:0000256" key="1">
    <source>
        <dbReference type="SAM" id="MobiDB-lite"/>
    </source>
</evidence>